<evidence type="ECO:0000256" key="3">
    <source>
        <dbReference type="SAM" id="MobiDB-lite"/>
    </source>
</evidence>
<sequence>MSSSNSITDKSSSITWTKLSLGELRDLCIVCGLATNGNKEELSANLKAYFEKRKEKLPAMLFRDEVGVDNPDNNCDQGHFKDNANALPHNSVKSNNDSNLGTSDSFLSALRKIEKKMDQNFVLLQDQQIRETEEESFLDEAWPRATALQIVGCNNKMIGKYKDRILAVSASPFYKAGSWNSKRKSSFYKDDKKGSSSKYYYASISSFESEQGEAYWQNKKRKKSYPFHAGKDKKPTGYSKAFTCYNCGGIGHFSTNCPFPNAKSFQNLSKKDTYFNFCNTTSQQSFPSSEETILSCLAWLDLTDTISSCSYILAAISRKHLEAGLPDPTKNFRGSSILTQAKITYS</sequence>
<evidence type="ECO:0000259" key="4">
    <source>
        <dbReference type="PROSITE" id="PS50158"/>
    </source>
</evidence>
<comment type="caution">
    <text evidence="6">The sequence shown here is derived from an EMBL/GenBank/DDBJ whole genome shotgun (WGS) entry which is preliminary data.</text>
</comment>
<dbReference type="SMART" id="SM00343">
    <property type="entry name" value="ZnF_C2HC"/>
    <property type="match status" value="1"/>
</dbReference>
<organism evidence="6 7">
    <name type="scientific">Dentiscutata erythropus</name>
    <dbReference type="NCBI Taxonomy" id="1348616"/>
    <lineage>
        <taxon>Eukaryota</taxon>
        <taxon>Fungi</taxon>
        <taxon>Fungi incertae sedis</taxon>
        <taxon>Mucoromycota</taxon>
        <taxon>Glomeromycotina</taxon>
        <taxon>Glomeromycetes</taxon>
        <taxon>Diversisporales</taxon>
        <taxon>Gigasporaceae</taxon>
        <taxon>Dentiscutata</taxon>
    </lineage>
</organism>
<dbReference type="PROSITE" id="PS50158">
    <property type="entry name" value="ZF_CCHC"/>
    <property type="match status" value="1"/>
</dbReference>
<feature type="domain" description="SAP" evidence="5">
    <location>
        <begin position="16"/>
        <end position="50"/>
    </location>
</feature>
<keyword evidence="2" id="KW-0862">Zinc</keyword>
<proteinExistence type="predicted"/>
<dbReference type="InterPro" id="IPR010998">
    <property type="entry name" value="Integrase_recombinase_N"/>
</dbReference>
<dbReference type="SUPFAM" id="SSF57756">
    <property type="entry name" value="Retrovirus zinc finger-like domains"/>
    <property type="match status" value="1"/>
</dbReference>
<evidence type="ECO:0000313" key="7">
    <source>
        <dbReference type="Proteomes" id="UP000789405"/>
    </source>
</evidence>
<dbReference type="InterPro" id="IPR003034">
    <property type="entry name" value="SAP_dom"/>
</dbReference>
<dbReference type="AlphaFoldDB" id="A0A9N8Z5B1"/>
<evidence type="ECO:0000313" key="6">
    <source>
        <dbReference type="EMBL" id="CAG8469969.1"/>
    </source>
</evidence>
<dbReference type="Proteomes" id="UP000789405">
    <property type="component" value="Unassembled WGS sequence"/>
</dbReference>
<keyword evidence="7" id="KW-1185">Reference proteome</keyword>
<keyword evidence="2" id="KW-0863">Zinc-finger</keyword>
<gene>
    <name evidence="6" type="ORF">DERYTH_LOCUS1408</name>
</gene>
<dbReference type="PROSITE" id="PS50800">
    <property type="entry name" value="SAP"/>
    <property type="match status" value="1"/>
</dbReference>
<evidence type="ECO:0000259" key="5">
    <source>
        <dbReference type="PROSITE" id="PS50800"/>
    </source>
</evidence>
<protein>
    <submittedName>
        <fullName evidence="6">14020_t:CDS:1</fullName>
    </submittedName>
</protein>
<accession>A0A9N8Z5B1</accession>
<evidence type="ECO:0000256" key="1">
    <source>
        <dbReference type="ARBA" id="ARBA00023125"/>
    </source>
</evidence>
<keyword evidence="1" id="KW-0238">DNA-binding</keyword>
<dbReference type="Gene3D" id="1.10.150.130">
    <property type="match status" value="1"/>
</dbReference>
<reference evidence="6" key="1">
    <citation type="submission" date="2021-06" db="EMBL/GenBank/DDBJ databases">
        <authorList>
            <person name="Kallberg Y."/>
            <person name="Tangrot J."/>
            <person name="Rosling A."/>
        </authorList>
    </citation>
    <scope>NUCLEOTIDE SEQUENCE</scope>
    <source>
        <strain evidence="6">MA453B</strain>
    </source>
</reference>
<dbReference type="InterPro" id="IPR036875">
    <property type="entry name" value="Znf_CCHC_sf"/>
</dbReference>
<feature type="domain" description="CCHC-type" evidence="4">
    <location>
        <begin position="244"/>
        <end position="258"/>
    </location>
</feature>
<dbReference type="EMBL" id="CAJVPY010000391">
    <property type="protein sequence ID" value="CAG8469969.1"/>
    <property type="molecule type" value="Genomic_DNA"/>
</dbReference>
<feature type="region of interest" description="Disordered" evidence="3">
    <location>
        <begin position="73"/>
        <end position="98"/>
    </location>
</feature>
<dbReference type="GO" id="GO:0003677">
    <property type="term" value="F:DNA binding"/>
    <property type="evidence" value="ECO:0007669"/>
    <property type="project" value="UniProtKB-KW"/>
</dbReference>
<name>A0A9N8Z5B1_9GLOM</name>
<dbReference type="Pfam" id="PF00098">
    <property type="entry name" value="zf-CCHC"/>
    <property type="match status" value="1"/>
</dbReference>
<dbReference type="GO" id="GO:0008270">
    <property type="term" value="F:zinc ion binding"/>
    <property type="evidence" value="ECO:0007669"/>
    <property type="project" value="UniProtKB-KW"/>
</dbReference>
<dbReference type="SUPFAM" id="SSF47823">
    <property type="entry name" value="lambda integrase-like, N-terminal domain"/>
    <property type="match status" value="1"/>
</dbReference>
<dbReference type="Gene3D" id="4.10.60.10">
    <property type="entry name" value="Zinc finger, CCHC-type"/>
    <property type="match status" value="1"/>
</dbReference>
<evidence type="ECO:0000256" key="2">
    <source>
        <dbReference type="PROSITE-ProRule" id="PRU00047"/>
    </source>
</evidence>
<keyword evidence="2" id="KW-0479">Metal-binding</keyword>
<dbReference type="InterPro" id="IPR001878">
    <property type="entry name" value="Znf_CCHC"/>
</dbReference>